<keyword evidence="9" id="KW-1133">Transmembrane helix</keyword>
<comment type="caution">
    <text evidence="12">The sequence shown here is derived from an EMBL/GenBank/DDBJ whole genome shotgun (WGS) entry which is preliminary data.</text>
</comment>
<evidence type="ECO:0000256" key="8">
    <source>
        <dbReference type="RuleBase" id="RU003983"/>
    </source>
</evidence>
<dbReference type="FunFam" id="3.30.2010.10:FF:000010">
    <property type="entry name" value="M48 family peptidase"/>
    <property type="match status" value="1"/>
</dbReference>
<gene>
    <name evidence="12" type="ORF">HR057_09690</name>
</gene>
<evidence type="ECO:0000313" key="12">
    <source>
        <dbReference type="EMBL" id="NSL52023.1"/>
    </source>
</evidence>
<feature type="transmembrane region" description="Helical" evidence="9">
    <location>
        <begin position="7"/>
        <end position="26"/>
    </location>
</feature>
<reference evidence="12" key="1">
    <citation type="submission" date="2020-06" db="EMBL/GenBank/DDBJ databases">
        <title>A novel thermopfilic bacterium from Erzurum, Turkey.</title>
        <authorList>
            <person name="Adiguzel A."/>
            <person name="Ay H."/>
            <person name="Baltaci M.O."/>
        </authorList>
    </citation>
    <scope>NUCLEOTIDE SEQUENCE</scope>
    <source>
        <strain evidence="12">P2</strain>
    </source>
</reference>
<evidence type="ECO:0000256" key="9">
    <source>
        <dbReference type="SAM" id="Phobius"/>
    </source>
</evidence>
<feature type="transmembrane region" description="Helical" evidence="9">
    <location>
        <begin position="106"/>
        <end position="129"/>
    </location>
</feature>
<dbReference type="EMBL" id="JABTTE010000011">
    <property type="protein sequence ID" value="NSL52023.1"/>
    <property type="molecule type" value="Genomic_DNA"/>
</dbReference>
<keyword evidence="13" id="KW-1185">Reference proteome</keyword>
<keyword evidence="3 8" id="KW-0378">Hydrolase</keyword>
<comment type="similarity">
    <text evidence="8">Belongs to the peptidase M48 family.</text>
</comment>
<evidence type="ECO:0000259" key="11">
    <source>
        <dbReference type="Pfam" id="PF16491"/>
    </source>
</evidence>
<dbReference type="AlphaFoldDB" id="A0A8J8GGM5"/>
<evidence type="ECO:0000256" key="1">
    <source>
        <dbReference type="ARBA" id="ARBA00022670"/>
    </source>
</evidence>
<evidence type="ECO:0000256" key="5">
    <source>
        <dbReference type="ARBA" id="ARBA00023049"/>
    </source>
</evidence>
<feature type="transmembrane region" description="Helical" evidence="9">
    <location>
        <begin position="149"/>
        <end position="169"/>
    </location>
</feature>
<dbReference type="CDD" id="cd07343">
    <property type="entry name" value="M48A_Zmpste24p_like"/>
    <property type="match status" value="1"/>
</dbReference>
<evidence type="ECO:0000256" key="6">
    <source>
        <dbReference type="PIRSR" id="PIRSR627057-1"/>
    </source>
</evidence>
<feature type="binding site" evidence="7">
    <location>
        <position position="278"/>
    </location>
    <ligand>
        <name>Zn(2+)</name>
        <dbReference type="ChEBI" id="CHEBI:29105"/>
        <note>catalytic</note>
    </ligand>
</feature>
<evidence type="ECO:0000259" key="10">
    <source>
        <dbReference type="Pfam" id="PF01435"/>
    </source>
</evidence>
<feature type="transmembrane region" description="Helical" evidence="9">
    <location>
        <begin position="326"/>
        <end position="345"/>
    </location>
</feature>
<feature type="binding site" evidence="7">
    <location>
        <position position="282"/>
    </location>
    <ligand>
        <name>Zn(2+)</name>
        <dbReference type="ChEBI" id="CHEBI:29105"/>
        <note>catalytic</note>
    </ligand>
</feature>
<dbReference type="Pfam" id="PF01435">
    <property type="entry name" value="Peptidase_M48"/>
    <property type="match status" value="1"/>
</dbReference>
<feature type="transmembrane region" description="Helical" evidence="9">
    <location>
        <begin position="176"/>
        <end position="199"/>
    </location>
</feature>
<feature type="domain" description="Peptidase M48" evidence="10">
    <location>
        <begin position="208"/>
        <end position="415"/>
    </location>
</feature>
<feature type="transmembrane region" description="Helical" evidence="9">
    <location>
        <begin position="64"/>
        <end position="85"/>
    </location>
</feature>
<keyword evidence="5 8" id="KW-0482">Metalloprotease</keyword>
<feature type="active site" evidence="6">
    <location>
        <position position="279"/>
    </location>
</feature>
<dbReference type="Proteomes" id="UP000625804">
    <property type="component" value="Unassembled WGS sequence"/>
</dbReference>
<dbReference type="PANTHER" id="PTHR10120">
    <property type="entry name" value="CAAX PRENYL PROTEASE 1"/>
    <property type="match status" value="1"/>
</dbReference>
<sequence length="422" mass="49534">MNKFAKWLLFGYFIYAALVVFYFLAINDSSNLPEIYRGSAADPHTFMNDRQLELTYEYSKIRHIIFFLLTPFDWILYLTILSIGLSAKFRQWAESSSKYSFFQKAIYVFWLSFVSFIILLPIDFFTYQLSKSYGISTSTFAIWMKDQLIDFWLDYIFLLLLAIVVFQLIRKNEKRWWFYAWIISIPFTIFLMFIQPVIIDPLYNDFYPLKNKDLEEKILDLASQANIPAEHVYEVNMSEKTNALNAYVTGIGRNSRIVLWDTTLSKLSDDEVLFIMAHEIAHYVKKHIYAGIAAYLIISLFGLYIASKIYNWSIKKHWRTLKINSLNDIASLPLLLVIISFLTFASSPLSNSFSRYLEHSADVYAIEMTKDKDAAIRSFQKLTIAGLSEVNPPAIVKWLRYTHPTMLERLIFIENYEVEKEK</sequence>
<dbReference type="Gene3D" id="3.30.2010.10">
    <property type="entry name" value="Metalloproteases ('zincins'), catalytic domain"/>
    <property type="match status" value="1"/>
</dbReference>
<keyword evidence="4 7" id="KW-0862">Zinc</keyword>
<feature type="domain" description="CAAX prenyl protease 1 N-terminal" evidence="11">
    <location>
        <begin position="47"/>
        <end position="204"/>
    </location>
</feature>
<dbReference type="InterPro" id="IPR032456">
    <property type="entry name" value="Peptidase_M48_N"/>
</dbReference>
<feature type="binding site" evidence="7">
    <location>
        <position position="358"/>
    </location>
    <ligand>
        <name>Zn(2+)</name>
        <dbReference type="ChEBI" id="CHEBI:29105"/>
        <note>catalytic</note>
    </ligand>
</feature>
<evidence type="ECO:0000256" key="4">
    <source>
        <dbReference type="ARBA" id="ARBA00022833"/>
    </source>
</evidence>
<dbReference type="GO" id="GO:0004222">
    <property type="term" value="F:metalloendopeptidase activity"/>
    <property type="evidence" value="ECO:0007669"/>
    <property type="project" value="InterPro"/>
</dbReference>
<evidence type="ECO:0000256" key="7">
    <source>
        <dbReference type="PIRSR" id="PIRSR627057-2"/>
    </source>
</evidence>
<dbReference type="GO" id="GO:0071586">
    <property type="term" value="P:CAAX-box protein processing"/>
    <property type="evidence" value="ECO:0007669"/>
    <property type="project" value="InterPro"/>
</dbReference>
<feature type="transmembrane region" description="Helical" evidence="9">
    <location>
        <begin position="288"/>
        <end position="306"/>
    </location>
</feature>
<evidence type="ECO:0000313" key="13">
    <source>
        <dbReference type="Proteomes" id="UP000625804"/>
    </source>
</evidence>
<keyword evidence="9" id="KW-0812">Transmembrane</keyword>
<comment type="cofactor">
    <cofactor evidence="7 8">
        <name>Zn(2+)</name>
        <dbReference type="ChEBI" id="CHEBI:29105"/>
    </cofactor>
    <text evidence="7 8">Binds 1 zinc ion per subunit.</text>
</comment>
<organism evidence="12 13">
    <name type="scientific">Calidifontibacillus erzurumensis</name>
    <dbReference type="NCBI Taxonomy" id="2741433"/>
    <lineage>
        <taxon>Bacteria</taxon>
        <taxon>Bacillati</taxon>
        <taxon>Bacillota</taxon>
        <taxon>Bacilli</taxon>
        <taxon>Bacillales</taxon>
        <taxon>Bacillaceae</taxon>
        <taxon>Calidifontibacillus/Schinkia group</taxon>
        <taxon>Calidifontibacillus</taxon>
    </lineage>
</organism>
<proteinExistence type="inferred from homology"/>
<dbReference type="InterPro" id="IPR001915">
    <property type="entry name" value="Peptidase_M48"/>
</dbReference>
<name>A0A8J8GGM5_9BACI</name>
<evidence type="ECO:0000256" key="2">
    <source>
        <dbReference type="ARBA" id="ARBA00022723"/>
    </source>
</evidence>
<dbReference type="Pfam" id="PF16491">
    <property type="entry name" value="Peptidase_M48_N"/>
    <property type="match status" value="1"/>
</dbReference>
<protein>
    <submittedName>
        <fullName evidence="12">M48 family metallopeptidase</fullName>
    </submittedName>
</protein>
<keyword evidence="2 7" id="KW-0479">Metal-binding</keyword>
<evidence type="ECO:0000256" key="3">
    <source>
        <dbReference type="ARBA" id="ARBA00022801"/>
    </source>
</evidence>
<keyword evidence="1 8" id="KW-0645">Protease</keyword>
<dbReference type="InterPro" id="IPR027057">
    <property type="entry name" value="CAXX_Prtase_1"/>
</dbReference>
<dbReference type="GO" id="GO:0046872">
    <property type="term" value="F:metal ion binding"/>
    <property type="evidence" value="ECO:0007669"/>
    <property type="project" value="UniProtKB-KW"/>
</dbReference>
<keyword evidence="9" id="KW-0472">Membrane</keyword>
<accession>A0A8J8GGM5</accession>
<feature type="active site" description="Proton donor" evidence="6">
    <location>
        <position position="362"/>
    </location>
</feature>